<dbReference type="EMBL" id="CACRXK020006452">
    <property type="protein sequence ID" value="CAB4009437.1"/>
    <property type="molecule type" value="Genomic_DNA"/>
</dbReference>
<gene>
    <name evidence="2" type="ORF">PACLA_8A070713</name>
</gene>
<evidence type="ECO:0000313" key="2">
    <source>
        <dbReference type="EMBL" id="CAB4009437.1"/>
    </source>
</evidence>
<dbReference type="Proteomes" id="UP001152795">
    <property type="component" value="Unassembled WGS sequence"/>
</dbReference>
<name>A0A7D9IN03_PARCT</name>
<dbReference type="GO" id="GO:0003676">
    <property type="term" value="F:nucleic acid binding"/>
    <property type="evidence" value="ECO:0007669"/>
    <property type="project" value="InterPro"/>
</dbReference>
<organism evidence="2 3">
    <name type="scientific">Paramuricea clavata</name>
    <name type="common">Red gorgonian</name>
    <name type="synonym">Violescent sea-whip</name>
    <dbReference type="NCBI Taxonomy" id="317549"/>
    <lineage>
        <taxon>Eukaryota</taxon>
        <taxon>Metazoa</taxon>
        <taxon>Cnidaria</taxon>
        <taxon>Anthozoa</taxon>
        <taxon>Octocorallia</taxon>
        <taxon>Malacalcyonacea</taxon>
        <taxon>Plexauridae</taxon>
        <taxon>Paramuricea</taxon>
    </lineage>
</organism>
<reference evidence="2" key="1">
    <citation type="submission" date="2020-04" db="EMBL/GenBank/DDBJ databases">
        <authorList>
            <person name="Alioto T."/>
            <person name="Alioto T."/>
            <person name="Gomez Garrido J."/>
        </authorList>
    </citation>
    <scope>NUCLEOTIDE SEQUENCE</scope>
    <source>
        <strain evidence="2">A484AB</strain>
    </source>
</reference>
<sequence length="135" mass="15451">MTVCLAVSANGGLVFHTIFLGGMNRERFADFLTQQRLNLDPDEDVIFIYDGAPAQNNPPVPAPNTELRKLPRYCPFLNIVEQAISSLKAAIKTDISRPEIQRLMGDRNVQEINDYSWERFEPIFSWMPYSEISEQ</sequence>
<dbReference type="InterPro" id="IPR038717">
    <property type="entry name" value="Tc1-like_DDE_dom"/>
</dbReference>
<accession>A0A7D9IN03</accession>
<proteinExistence type="predicted"/>
<feature type="domain" description="Tc1-like transposase DDE" evidence="1">
    <location>
        <begin position="2"/>
        <end position="93"/>
    </location>
</feature>
<comment type="caution">
    <text evidence="2">The sequence shown here is derived from an EMBL/GenBank/DDBJ whole genome shotgun (WGS) entry which is preliminary data.</text>
</comment>
<dbReference type="Gene3D" id="3.30.420.10">
    <property type="entry name" value="Ribonuclease H-like superfamily/Ribonuclease H"/>
    <property type="match status" value="1"/>
</dbReference>
<dbReference type="Pfam" id="PF13358">
    <property type="entry name" value="DDE_3"/>
    <property type="match status" value="1"/>
</dbReference>
<dbReference type="AlphaFoldDB" id="A0A7D9IN03"/>
<dbReference type="InterPro" id="IPR036397">
    <property type="entry name" value="RNaseH_sf"/>
</dbReference>
<evidence type="ECO:0000313" key="3">
    <source>
        <dbReference type="Proteomes" id="UP001152795"/>
    </source>
</evidence>
<dbReference type="OrthoDB" id="5977738at2759"/>
<protein>
    <recommendedName>
        <fullName evidence="1">Tc1-like transposase DDE domain-containing protein</fullName>
    </recommendedName>
</protein>
<keyword evidence="3" id="KW-1185">Reference proteome</keyword>
<evidence type="ECO:0000259" key="1">
    <source>
        <dbReference type="Pfam" id="PF13358"/>
    </source>
</evidence>